<proteinExistence type="predicted"/>
<dbReference type="RefSeq" id="WP_369182359.1">
    <property type="nucleotide sequence ID" value="NZ_CP163445.1"/>
</dbReference>
<evidence type="ECO:0000313" key="2">
    <source>
        <dbReference type="EMBL" id="XDQ77578.1"/>
    </source>
</evidence>
<sequence>MSDQPDRHDTAGQADVRLRVTARERAVRALVCRLAGEADHETRAALDEALAEAVAAGPDLLVVDLAPLTFCDSSCLNALLRAREDAEAAGVWLVLAGPGPQIRRLLAITGTDQDFTVRASLQAAVGVSRLPHG</sequence>
<accession>A0AB39TDE0</accession>
<dbReference type="AlphaFoldDB" id="A0AB39TDE0"/>
<dbReference type="PANTHER" id="PTHR33495">
    <property type="entry name" value="ANTI-SIGMA FACTOR ANTAGONIST TM_1081-RELATED-RELATED"/>
    <property type="match status" value="1"/>
</dbReference>
<dbReference type="PROSITE" id="PS50801">
    <property type="entry name" value="STAS"/>
    <property type="match status" value="1"/>
</dbReference>
<gene>
    <name evidence="2" type="ORF">AB2U05_03285</name>
</gene>
<feature type="domain" description="STAS" evidence="1">
    <location>
        <begin position="30"/>
        <end position="128"/>
    </location>
</feature>
<dbReference type="CDD" id="cd07043">
    <property type="entry name" value="STAS_anti-anti-sigma_factors"/>
    <property type="match status" value="1"/>
</dbReference>
<dbReference type="InterPro" id="IPR002645">
    <property type="entry name" value="STAS_dom"/>
</dbReference>
<dbReference type="GO" id="GO:0043856">
    <property type="term" value="F:anti-sigma factor antagonist activity"/>
    <property type="evidence" value="ECO:0007669"/>
    <property type="project" value="TreeGrafter"/>
</dbReference>
<dbReference type="InterPro" id="IPR058548">
    <property type="entry name" value="MlaB-like_STAS"/>
</dbReference>
<dbReference type="PANTHER" id="PTHR33495:SF2">
    <property type="entry name" value="ANTI-SIGMA FACTOR ANTAGONIST TM_1081-RELATED"/>
    <property type="match status" value="1"/>
</dbReference>
<evidence type="ECO:0000259" key="1">
    <source>
        <dbReference type="PROSITE" id="PS50801"/>
    </source>
</evidence>
<dbReference type="EMBL" id="CP163445">
    <property type="protein sequence ID" value="XDQ77578.1"/>
    <property type="molecule type" value="Genomic_DNA"/>
</dbReference>
<dbReference type="InterPro" id="IPR036513">
    <property type="entry name" value="STAS_dom_sf"/>
</dbReference>
<protein>
    <submittedName>
        <fullName evidence="2">STAS domain-containing protein</fullName>
    </submittedName>
</protein>
<dbReference type="SUPFAM" id="SSF52091">
    <property type="entry name" value="SpoIIaa-like"/>
    <property type="match status" value="1"/>
</dbReference>
<organism evidence="2">
    <name type="scientific">Streptomyces sp. Y1</name>
    <dbReference type="NCBI Taxonomy" id="3238634"/>
    <lineage>
        <taxon>Bacteria</taxon>
        <taxon>Bacillati</taxon>
        <taxon>Actinomycetota</taxon>
        <taxon>Actinomycetes</taxon>
        <taxon>Kitasatosporales</taxon>
        <taxon>Streptomycetaceae</taxon>
        <taxon>Streptomyces</taxon>
    </lineage>
</organism>
<name>A0AB39TDE0_9ACTN</name>
<dbReference type="Gene3D" id="3.30.750.24">
    <property type="entry name" value="STAS domain"/>
    <property type="match status" value="1"/>
</dbReference>
<reference evidence="2" key="1">
    <citation type="submission" date="2024-07" db="EMBL/GenBank/DDBJ databases">
        <authorList>
            <person name="Yu S.T."/>
        </authorList>
    </citation>
    <scope>NUCLEOTIDE SEQUENCE</scope>
    <source>
        <strain evidence="2">Y1</strain>
    </source>
</reference>
<dbReference type="Pfam" id="PF13466">
    <property type="entry name" value="STAS_2"/>
    <property type="match status" value="1"/>
</dbReference>